<organism evidence="1 2">
    <name type="scientific">Acinetobacter piscicola</name>
    <dbReference type="NCBI Taxonomy" id="2006115"/>
    <lineage>
        <taxon>Bacteria</taxon>
        <taxon>Pseudomonadati</taxon>
        <taxon>Pseudomonadota</taxon>
        <taxon>Gammaproteobacteria</taxon>
        <taxon>Moraxellales</taxon>
        <taxon>Moraxellaceae</taxon>
        <taxon>Acinetobacter</taxon>
    </lineage>
</organism>
<evidence type="ECO:0000313" key="1">
    <source>
        <dbReference type="EMBL" id="QOW47012.1"/>
    </source>
</evidence>
<dbReference type="Proteomes" id="UP000593966">
    <property type="component" value="Chromosome"/>
</dbReference>
<dbReference type="EMBL" id="CP048659">
    <property type="protein sequence ID" value="QOW47012.1"/>
    <property type="molecule type" value="Genomic_DNA"/>
</dbReference>
<dbReference type="CDD" id="cd14744">
    <property type="entry name" value="PAAR_CT_2"/>
    <property type="match status" value="1"/>
</dbReference>
<dbReference type="Gene3D" id="2.60.200.60">
    <property type="match status" value="1"/>
</dbReference>
<dbReference type="RefSeq" id="WP_180047194.1">
    <property type="nucleotide sequence ID" value="NZ_CP048659.1"/>
</dbReference>
<protein>
    <submittedName>
        <fullName evidence="1">PAAR domain-containing protein</fullName>
    </submittedName>
</protein>
<sequence>MTKPIITLGSTTSHGGIVSEVDSSMTLNGIAVHLEGMSHYCPKCQTTVTAIASGQTPKLKGRTVILQGDQASCGASFIAIQTTVTSAG</sequence>
<gene>
    <name evidence="1" type="ORF">G0028_14590</name>
</gene>
<dbReference type="Pfam" id="PF05488">
    <property type="entry name" value="PAAR_motif"/>
    <property type="match status" value="1"/>
</dbReference>
<reference evidence="1 2" key="1">
    <citation type="submission" date="2020-02" db="EMBL/GenBank/DDBJ databases">
        <title>Tigecycline-resistant Acinetobacter species from pigs and migratory birds.</title>
        <authorList>
            <person name="Chen C."/>
            <person name="Sun J."/>
            <person name="Liao X.-P."/>
            <person name="Liu Y.-H."/>
        </authorList>
    </citation>
    <scope>NUCLEOTIDE SEQUENCE [LARGE SCALE GENOMIC DNA]</scope>
    <source>
        <strain evidence="1 2">YH12207_T</strain>
    </source>
</reference>
<evidence type="ECO:0000313" key="2">
    <source>
        <dbReference type="Proteomes" id="UP000593966"/>
    </source>
</evidence>
<name>A0A7S6VYD0_9GAMM</name>
<proteinExistence type="predicted"/>
<dbReference type="AlphaFoldDB" id="A0A7S6VYD0"/>
<accession>A0A7S6VYD0</accession>
<keyword evidence="2" id="KW-1185">Reference proteome</keyword>
<dbReference type="InterPro" id="IPR008727">
    <property type="entry name" value="PAAR_motif"/>
</dbReference>